<evidence type="ECO:0000313" key="9">
    <source>
        <dbReference type="Proteomes" id="UP000441162"/>
    </source>
</evidence>
<keyword evidence="3 6" id="KW-0812">Transmembrane</keyword>
<evidence type="ECO:0000313" key="10">
    <source>
        <dbReference type="Proteomes" id="UP000481616"/>
    </source>
</evidence>
<organism evidence="8 9">
    <name type="scientific">Phocaeicola dorei</name>
    <dbReference type="NCBI Taxonomy" id="357276"/>
    <lineage>
        <taxon>Bacteria</taxon>
        <taxon>Pseudomonadati</taxon>
        <taxon>Bacteroidota</taxon>
        <taxon>Bacteroidia</taxon>
        <taxon>Bacteroidales</taxon>
        <taxon>Bacteroidaceae</taxon>
        <taxon>Phocaeicola</taxon>
    </lineage>
</organism>
<dbReference type="Pfam" id="PF01554">
    <property type="entry name" value="MatE"/>
    <property type="match status" value="1"/>
</dbReference>
<feature type="transmembrane region" description="Helical" evidence="6">
    <location>
        <begin position="287"/>
        <end position="310"/>
    </location>
</feature>
<evidence type="ECO:0000313" key="7">
    <source>
        <dbReference type="EMBL" id="KAA5395274.1"/>
    </source>
</evidence>
<dbReference type="PANTHER" id="PTHR30250">
    <property type="entry name" value="PST FAMILY PREDICTED COLANIC ACID TRANSPORTER"/>
    <property type="match status" value="1"/>
</dbReference>
<keyword evidence="4 6" id="KW-1133">Transmembrane helix</keyword>
<gene>
    <name evidence="8" type="ORF">F2Y51_15780</name>
    <name evidence="7" type="ORF">F2Y58_16755</name>
</gene>
<feature type="transmembrane region" description="Helical" evidence="6">
    <location>
        <begin position="206"/>
        <end position="226"/>
    </location>
</feature>
<dbReference type="Proteomes" id="UP000441162">
    <property type="component" value="Unassembled WGS sequence"/>
</dbReference>
<comment type="subcellular location">
    <subcellularLocation>
        <location evidence="1">Cell membrane</location>
        <topology evidence="1">Multi-pass membrane protein</topology>
    </subcellularLocation>
</comment>
<feature type="transmembrane region" description="Helical" evidence="6">
    <location>
        <begin position="58"/>
        <end position="79"/>
    </location>
</feature>
<evidence type="ECO:0000256" key="4">
    <source>
        <dbReference type="ARBA" id="ARBA00022989"/>
    </source>
</evidence>
<feature type="transmembrane region" description="Helical" evidence="6">
    <location>
        <begin position="418"/>
        <end position="435"/>
    </location>
</feature>
<dbReference type="GO" id="GO:0005886">
    <property type="term" value="C:plasma membrane"/>
    <property type="evidence" value="ECO:0007669"/>
    <property type="project" value="UniProtKB-SubCell"/>
</dbReference>
<accession>A0A6A1ICK1</accession>
<feature type="transmembrane region" description="Helical" evidence="6">
    <location>
        <begin position="28"/>
        <end position="52"/>
    </location>
</feature>
<evidence type="ECO:0000256" key="3">
    <source>
        <dbReference type="ARBA" id="ARBA00022692"/>
    </source>
</evidence>
<dbReference type="GO" id="GO:0015297">
    <property type="term" value="F:antiporter activity"/>
    <property type="evidence" value="ECO:0007669"/>
    <property type="project" value="InterPro"/>
</dbReference>
<dbReference type="GO" id="GO:0042910">
    <property type="term" value="F:xenobiotic transmembrane transporter activity"/>
    <property type="evidence" value="ECO:0007669"/>
    <property type="project" value="InterPro"/>
</dbReference>
<evidence type="ECO:0000256" key="5">
    <source>
        <dbReference type="ARBA" id="ARBA00023136"/>
    </source>
</evidence>
<feature type="transmembrane region" description="Helical" evidence="6">
    <location>
        <begin position="146"/>
        <end position="168"/>
    </location>
</feature>
<feature type="transmembrane region" description="Helical" evidence="6">
    <location>
        <begin position="175"/>
        <end position="194"/>
    </location>
</feature>
<evidence type="ECO:0000313" key="8">
    <source>
        <dbReference type="EMBL" id="KAA5403330.1"/>
    </source>
</evidence>
<comment type="caution">
    <text evidence="8">The sequence shown here is derived from an EMBL/GenBank/DDBJ whole genome shotgun (WGS) entry which is preliminary data.</text>
</comment>
<dbReference type="EMBL" id="VVYY01000016">
    <property type="protein sequence ID" value="KAA5395274.1"/>
    <property type="molecule type" value="Genomic_DNA"/>
</dbReference>
<sequence>MEVNKVMLDFKRIYTTPDKRTALMKKNIIGAFVLKGASIIISFVAVPMTLGYLTSFEYGVWLTLSSILHWLDFFDVGLANGLRNKLTESIAKEDFHIGQIYVSTTFCFLFLITGVAFILFLIANSYLNWDVILNTLDNPIPHLNEIVLIVFAMCCMSFMMKTVGIIYVSFQKPVINNLISFIGQFLSLVILYVLTLTTDGNLGSVAIAFSACPLLVYILAYPYTFGYKYKQLAPSFKYVDFKYAKSLVGLGIKFFVIQIACLILFTTSNLIITQLFSPNEVTPYNLAFKYISSVHMLFVIIQTPLWSAITDAFARKDYLWIGRAISRQLRIWTLCSLGIVLLICLKSFVFHIWIGDKLEIPYSLVVILGLYHIFFMLSMVFGAFANGTGRLKVQLYAAIAQSVLYIPLAIFLSKPFGLNGIALALMLVSLIPAIAQGRDYYIAIKQLKNNY</sequence>
<evidence type="ECO:0000256" key="1">
    <source>
        <dbReference type="ARBA" id="ARBA00004651"/>
    </source>
</evidence>
<reference evidence="9 10" key="1">
    <citation type="journal article" date="2019" name="Nat. Med.">
        <title>A library of human gut bacterial isolates paired with longitudinal multiomics data enables mechanistic microbiome research.</title>
        <authorList>
            <person name="Poyet M."/>
            <person name="Groussin M."/>
            <person name="Gibbons S.M."/>
            <person name="Avila-Pacheco J."/>
            <person name="Jiang X."/>
            <person name="Kearney S.M."/>
            <person name="Perrotta A.R."/>
            <person name="Berdy B."/>
            <person name="Zhao S."/>
            <person name="Lieberman T.D."/>
            <person name="Swanson P.K."/>
            <person name="Smith M."/>
            <person name="Roesemann S."/>
            <person name="Alexander J.E."/>
            <person name="Rich S.A."/>
            <person name="Livny J."/>
            <person name="Vlamakis H."/>
            <person name="Clish C."/>
            <person name="Bullock K."/>
            <person name="Deik A."/>
            <person name="Scott J."/>
            <person name="Pierce K.A."/>
            <person name="Xavier R.J."/>
            <person name="Alm E.J."/>
        </authorList>
    </citation>
    <scope>NUCLEOTIDE SEQUENCE [LARGE SCALE GENOMIC DNA]</scope>
    <source>
        <strain evidence="7 10">BIOML-A1</strain>
        <strain evidence="8 9">BIOML-A4</strain>
    </source>
</reference>
<proteinExistence type="predicted"/>
<feature type="transmembrane region" description="Helical" evidence="6">
    <location>
        <begin position="331"/>
        <end position="354"/>
    </location>
</feature>
<keyword evidence="2" id="KW-1003">Cell membrane</keyword>
<feature type="transmembrane region" description="Helical" evidence="6">
    <location>
        <begin position="360"/>
        <end position="381"/>
    </location>
</feature>
<dbReference type="AlphaFoldDB" id="A0A6A1ICK1"/>
<dbReference type="InterPro" id="IPR050833">
    <property type="entry name" value="Poly_Biosynth_Transport"/>
</dbReference>
<dbReference type="InterPro" id="IPR002528">
    <property type="entry name" value="MATE_fam"/>
</dbReference>
<name>A0A6A1ICK1_9BACT</name>
<dbReference type="PANTHER" id="PTHR30250:SF11">
    <property type="entry name" value="O-ANTIGEN TRANSPORTER-RELATED"/>
    <property type="match status" value="1"/>
</dbReference>
<evidence type="ECO:0000256" key="2">
    <source>
        <dbReference type="ARBA" id="ARBA00022475"/>
    </source>
</evidence>
<protein>
    <submittedName>
        <fullName evidence="8">LPS biosynthesis flippase</fullName>
    </submittedName>
</protein>
<evidence type="ECO:0000256" key="6">
    <source>
        <dbReference type="SAM" id="Phobius"/>
    </source>
</evidence>
<feature type="transmembrane region" description="Helical" evidence="6">
    <location>
        <begin position="100"/>
        <end position="126"/>
    </location>
</feature>
<feature type="transmembrane region" description="Helical" evidence="6">
    <location>
        <begin position="247"/>
        <end position="267"/>
    </location>
</feature>
<feature type="transmembrane region" description="Helical" evidence="6">
    <location>
        <begin position="393"/>
        <end position="412"/>
    </location>
</feature>
<dbReference type="EMBL" id="VVZA01000015">
    <property type="protein sequence ID" value="KAA5403330.1"/>
    <property type="molecule type" value="Genomic_DNA"/>
</dbReference>
<dbReference type="Proteomes" id="UP000481616">
    <property type="component" value="Unassembled WGS sequence"/>
</dbReference>
<keyword evidence="5 6" id="KW-0472">Membrane</keyword>